<evidence type="ECO:0000313" key="1">
    <source>
        <dbReference type="EMBL" id="VFU26960.1"/>
    </source>
</evidence>
<accession>A0A6N2KEZ6</accession>
<dbReference type="EMBL" id="CAADRP010000335">
    <property type="protein sequence ID" value="VFU26960.1"/>
    <property type="molecule type" value="Genomic_DNA"/>
</dbReference>
<sequence>MRQKVTWRKLRLPSKRFLITLLTFSRGPLQIEISQPHQDSIMALFFKHLDHITLQDMNKKRKKENPSLKLCLETFYAGSTFAGKKFQSSFLITKILSSYILSSVLVLPCA</sequence>
<proteinExistence type="predicted"/>
<protein>
    <submittedName>
        <fullName evidence="1">Uncharacterized protein</fullName>
    </submittedName>
</protein>
<gene>
    <name evidence="1" type="ORF">SVIM_LOCUS77491</name>
</gene>
<reference evidence="1" key="1">
    <citation type="submission" date="2019-03" db="EMBL/GenBank/DDBJ databases">
        <authorList>
            <person name="Mank J."/>
            <person name="Almeida P."/>
        </authorList>
    </citation>
    <scope>NUCLEOTIDE SEQUENCE</scope>
    <source>
        <strain evidence="1">78183</strain>
    </source>
</reference>
<dbReference type="AlphaFoldDB" id="A0A6N2KEZ6"/>
<organism evidence="1">
    <name type="scientific">Salix viminalis</name>
    <name type="common">Common osier</name>
    <name type="synonym">Basket willow</name>
    <dbReference type="NCBI Taxonomy" id="40686"/>
    <lineage>
        <taxon>Eukaryota</taxon>
        <taxon>Viridiplantae</taxon>
        <taxon>Streptophyta</taxon>
        <taxon>Embryophyta</taxon>
        <taxon>Tracheophyta</taxon>
        <taxon>Spermatophyta</taxon>
        <taxon>Magnoliopsida</taxon>
        <taxon>eudicotyledons</taxon>
        <taxon>Gunneridae</taxon>
        <taxon>Pentapetalae</taxon>
        <taxon>rosids</taxon>
        <taxon>fabids</taxon>
        <taxon>Malpighiales</taxon>
        <taxon>Salicaceae</taxon>
        <taxon>Saliceae</taxon>
        <taxon>Salix</taxon>
    </lineage>
</organism>
<name>A0A6N2KEZ6_SALVM</name>